<reference evidence="3 4" key="1">
    <citation type="journal article" date="2016" name="Nat. Commun.">
        <title>Extremotolerant tardigrade genome and improved radiotolerance of human cultured cells by tardigrade-unique protein.</title>
        <authorList>
            <person name="Hashimoto T."/>
            <person name="Horikawa D.D."/>
            <person name="Saito Y."/>
            <person name="Kuwahara H."/>
            <person name="Kozuka-Hata H."/>
            <person name="Shin-I T."/>
            <person name="Minakuchi Y."/>
            <person name="Ohishi K."/>
            <person name="Motoyama A."/>
            <person name="Aizu T."/>
            <person name="Enomoto A."/>
            <person name="Kondo K."/>
            <person name="Tanaka S."/>
            <person name="Hara Y."/>
            <person name="Koshikawa S."/>
            <person name="Sagara H."/>
            <person name="Miura T."/>
            <person name="Yokobori S."/>
            <person name="Miyagawa K."/>
            <person name="Suzuki Y."/>
            <person name="Kubo T."/>
            <person name="Oyama M."/>
            <person name="Kohara Y."/>
            <person name="Fujiyama A."/>
            <person name="Arakawa K."/>
            <person name="Katayama T."/>
            <person name="Toyoda A."/>
            <person name="Kunieda T."/>
        </authorList>
    </citation>
    <scope>NUCLEOTIDE SEQUENCE [LARGE SCALE GENOMIC DNA]</scope>
    <source>
        <strain evidence="3 4">YOKOZUNA-1</strain>
    </source>
</reference>
<sequence>MSTQQWTQNQANKWHCLPVDMRIKECYVIMLIMIYLGLTGVSASAALTVLRTNKAVVMIVEGDQDGHDSSDDESEIGDDAEDTSDDEQEYMSVEEQEARKWGEITYCLPAFPDIDVTELNEEDGQPVPDRTLTEEDILQMDVDINDDVRVFSNDGPDAVWWQEIETEMVRRKPGNTINLNRAGESSPEYCIVLI</sequence>
<keyword evidence="2" id="KW-0472">Membrane</keyword>
<keyword evidence="4" id="KW-1185">Reference proteome</keyword>
<evidence type="ECO:0000313" key="4">
    <source>
        <dbReference type="Proteomes" id="UP000186922"/>
    </source>
</evidence>
<accession>A0A1D1UXG5</accession>
<evidence type="ECO:0000256" key="2">
    <source>
        <dbReference type="SAM" id="Phobius"/>
    </source>
</evidence>
<feature type="compositionally biased region" description="Acidic residues" evidence="1">
    <location>
        <begin position="70"/>
        <end position="89"/>
    </location>
</feature>
<dbReference type="AlphaFoldDB" id="A0A1D1UXG5"/>
<feature type="transmembrane region" description="Helical" evidence="2">
    <location>
        <begin position="27"/>
        <end position="50"/>
    </location>
</feature>
<evidence type="ECO:0000313" key="3">
    <source>
        <dbReference type="EMBL" id="GAU91977.1"/>
    </source>
</evidence>
<feature type="region of interest" description="Disordered" evidence="1">
    <location>
        <begin position="62"/>
        <end position="89"/>
    </location>
</feature>
<dbReference type="Proteomes" id="UP000186922">
    <property type="component" value="Unassembled WGS sequence"/>
</dbReference>
<dbReference type="EMBL" id="BDGG01000002">
    <property type="protein sequence ID" value="GAU91977.1"/>
    <property type="molecule type" value="Genomic_DNA"/>
</dbReference>
<keyword evidence="2" id="KW-0812">Transmembrane</keyword>
<protein>
    <submittedName>
        <fullName evidence="3">Uncharacterized protein</fullName>
    </submittedName>
</protein>
<proteinExistence type="predicted"/>
<evidence type="ECO:0000256" key="1">
    <source>
        <dbReference type="SAM" id="MobiDB-lite"/>
    </source>
</evidence>
<name>A0A1D1UXG5_RAMVA</name>
<keyword evidence="2" id="KW-1133">Transmembrane helix</keyword>
<comment type="caution">
    <text evidence="3">The sequence shown here is derived from an EMBL/GenBank/DDBJ whole genome shotgun (WGS) entry which is preliminary data.</text>
</comment>
<organism evidence="3 4">
    <name type="scientific">Ramazzottius varieornatus</name>
    <name type="common">Water bear</name>
    <name type="synonym">Tardigrade</name>
    <dbReference type="NCBI Taxonomy" id="947166"/>
    <lineage>
        <taxon>Eukaryota</taxon>
        <taxon>Metazoa</taxon>
        <taxon>Ecdysozoa</taxon>
        <taxon>Tardigrada</taxon>
        <taxon>Eutardigrada</taxon>
        <taxon>Parachela</taxon>
        <taxon>Hypsibioidea</taxon>
        <taxon>Ramazzottiidae</taxon>
        <taxon>Ramazzottius</taxon>
    </lineage>
</organism>
<gene>
    <name evidence="3" type="primary">RvY_04130-1</name>
    <name evidence="3" type="synonym">RvY_04130.1</name>
    <name evidence="3" type="ORF">RvY_04130</name>
</gene>